<keyword evidence="4" id="KW-1185">Reference proteome</keyword>
<comment type="caution">
    <text evidence="3">The sequence shown here is derived from an EMBL/GenBank/DDBJ whole genome shotgun (WGS) entry which is preliminary data.</text>
</comment>
<dbReference type="OrthoDB" id="166466at2759"/>
<feature type="coiled-coil region" evidence="1">
    <location>
        <begin position="132"/>
        <end position="173"/>
    </location>
</feature>
<evidence type="ECO:0000256" key="1">
    <source>
        <dbReference type="SAM" id="Coils"/>
    </source>
</evidence>
<feature type="compositionally biased region" description="Polar residues" evidence="2">
    <location>
        <begin position="217"/>
        <end position="229"/>
    </location>
</feature>
<feature type="compositionally biased region" description="Acidic residues" evidence="2">
    <location>
        <begin position="76"/>
        <end position="86"/>
    </location>
</feature>
<sequence>MSGRAYARRADGALGGATDIDSVLPHRFRIKAPKINSRAKELAIRRAIQRRVKEKNWKKLLYRQHSRLFPLFPSTEETETTNEATDETTAKDNTVEAKGNGVLTDGEKHTEQATTVTVTSDGQKDVEMESAVSATDLERQQTEEELTLAQQQLQELEAKLQTLSHEKHRKFLQLKDLLIAEARSKSSSTPSTKTPRLEGALGEMSTTGVDVAPEAPSSVQSSTAPTTET</sequence>
<evidence type="ECO:0000313" key="3">
    <source>
        <dbReference type="EMBL" id="TMW61996.1"/>
    </source>
</evidence>
<dbReference type="AlphaFoldDB" id="A0A8K1FGT2"/>
<reference evidence="3" key="1">
    <citation type="submission" date="2019-03" db="EMBL/GenBank/DDBJ databases">
        <title>Long read genome sequence of the mycoparasitic Pythium oligandrum ATCC 38472 isolated from sugarbeet rhizosphere.</title>
        <authorList>
            <person name="Gaulin E."/>
        </authorList>
    </citation>
    <scope>NUCLEOTIDE SEQUENCE</scope>
    <source>
        <strain evidence="3">ATCC 38472_TT</strain>
    </source>
</reference>
<dbReference type="Proteomes" id="UP000794436">
    <property type="component" value="Unassembled WGS sequence"/>
</dbReference>
<feature type="region of interest" description="Disordered" evidence="2">
    <location>
        <begin position="73"/>
        <end position="126"/>
    </location>
</feature>
<feature type="compositionally biased region" description="Low complexity" evidence="2">
    <location>
        <begin position="185"/>
        <end position="194"/>
    </location>
</feature>
<name>A0A8K1FGT2_PYTOL</name>
<protein>
    <submittedName>
        <fullName evidence="3">Uncharacterized protein</fullName>
    </submittedName>
</protein>
<dbReference type="EMBL" id="SPLM01000074">
    <property type="protein sequence ID" value="TMW61996.1"/>
    <property type="molecule type" value="Genomic_DNA"/>
</dbReference>
<evidence type="ECO:0000256" key="2">
    <source>
        <dbReference type="SAM" id="MobiDB-lite"/>
    </source>
</evidence>
<gene>
    <name evidence="3" type="ORF">Poli38472_009489</name>
</gene>
<feature type="region of interest" description="Disordered" evidence="2">
    <location>
        <begin position="181"/>
        <end position="229"/>
    </location>
</feature>
<keyword evidence="1" id="KW-0175">Coiled coil</keyword>
<organism evidence="3 4">
    <name type="scientific">Pythium oligandrum</name>
    <name type="common">Mycoparasitic fungus</name>
    <dbReference type="NCBI Taxonomy" id="41045"/>
    <lineage>
        <taxon>Eukaryota</taxon>
        <taxon>Sar</taxon>
        <taxon>Stramenopiles</taxon>
        <taxon>Oomycota</taxon>
        <taxon>Peronosporomycetes</taxon>
        <taxon>Pythiales</taxon>
        <taxon>Pythiaceae</taxon>
        <taxon>Pythium</taxon>
    </lineage>
</organism>
<accession>A0A8K1FGT2</accession>
<feature type="compositionally biased region" description="Polar residues" evidence="2">
    <location>
        <begin position="112"/>
        <end position="121"/>
    </location>
</feature>
<evidence type="ECO:0000313" key="4">
    <source>
        <dbReference type="Proteomes" id="UP000794436"/>
    </source>
</evidence>
<proteinExistence type="predicted"/>